<dbReference type="HOGENOM" id="CLU_295929_0_0_14"/>
<dbReference type="OrthoDB" id="400982at2"/>
<name>W5USZ0_9BACT</name>
<evidence type="ECO:0000313" key="2">
    <source>
        <dbReference type="Proteomes" id="UP000019229"/>
    </source>
</evidence>
<evidence type="ECO:0000313" key="1">
    <source>
        <dbReference type="EMBL" id="AHH45252.1"/>
    </source>
</evidence>
<proteinExistence type="predicted"/>
<organism evidence="1 2">
    <name type="scientific">Mesomycoplasma bovoculi M165/69</name>
    <dbReference type="NCBI Taxonomy" id="743966"/>
    <lineage>
        <taxon>Bacteria</taxon>
        <taxon>Bacillati</taxon>
        <taxon>Mycoplasmatota</taxon>
        <taxon>Mycoplasmoidales</taxon>
        <taxon>Metamycoplasmataceae</taxon>
        <taxon>Mesomycoplasma</taxon>
    </lineage>
</organism>
<protein>
    <submittedName>
        <fullName evidence="1">p102/LppT family protein</fullName>
    </submittedName>
</protein>
<gene>
    <name evidence="1" type="ORF">MYB_01205</name>
</gene>
<dbReference type="KEGG" id="mbc:MYB_01205"/>
<dbReference type="NCBIfam" id="NF038058">
    <property type="entry name" value="adhes_P110_Nter"/>
    <property type="match status" value="1"/>
</dbReference>
<dbReference type="eggNOG" id="ENOG5031YSV">
    <property type="taxonomic scope" value="Bacteria"/>
</dbReference>
<keyword evidence="2" id="KW-1185">Reference proteome</keyword>
<dbReference type="STRING" id="743966.MYB_01205"/>
<sequence>MIKKFFNWKGALVIGGTSAILIAAIAAPIVGKNAVIADYDKKVNLANKTKEKANIVSGSTSDFAYSDFDSLVKNLTLNSQYKGKISSKLALDLHNDKSYSFELIDAVDLSALKQKDPDMHFELRTVAATEDKNNISVAQPGVIKNVYVIGINTKTKSYFRSFGDISGFSTNSDQSNNFLVNSDLSSIQVKNDLEFDNHSPSNIALELQKFFTDELTSNLSTSVPGTTSANGVRVLSANEVVAVSSQSDKNSRAFLSALSKIGGLTLKDSQGNLTVIPAGYKLEPVVDQNNKLKFTNVDDIAKTLSIDVNIVDLNGVAYPAKLSFTNLGTISQDTKDKILASFSKNYSLKSGIAQALKTAGTNIAQVVYGDSLPEKLASSPIFKDNASKVKDFDFWFQKTGSNTNSENVDNLSSFKFSIDETKPSDEQIKTGSIKLTLNFDQQLTNENDIPQGLNIENSTNLKSGTSLILDTRGEVISQELSTDADASALESGAIDLQIGQKAPILFANHLDDAIADFNNNNFSKDDGYAVERLALVLDQSGNGQTKGSKNQTYGQYIKGILTTLATNLPEGAQIQLKGQFNKEKSDYTVLVETKSASQVLNTYSFKISNVSALNEAYDVAAKYGADVFLDATFDKLVNKNKNGQISSLQNYDAKSQQFSSRKDNNLSYGIGRSFYIDKDITPTLKNGSLWIAFKASQLEDGKKTYILESSNKENAVNLFIQKVPSDVKNVKTDDEKHIKNTYVIALEYKKAKNDGSDSKEKTGNIVALFTAPYIIRNNNTTSDPSGGQNDIHPPFELYESGKARAFQTDFQTDKADFYNYYSGNLKGTDFLSKDKGDPTLLLEINISNYEKSKNYRDLDQPELHQKGHTSTDSGLKDVFLSTIPSTISFTLYSSAVNEPLNNPIRSSLSLANKTLDLLGALGSALGGLVPGAPGAIPGVPGIGGIGAATGPKDTVFITRGIDYDTIHGIANGDTNHDDHNHITFKAMAVYNGDADYNPTSEPKVRREIAKAFIDQYFNEKK</sequence>
<dbReference type="Proteomes" id="UP000019229">
    <property type="component" value="Chromosome"/>
</dbReference>
<dbReference type="RefSeq" id="WP_022934997.1">
    <property type="nucleotide sequence ID" value="NZ_CP007154.1"/>
</dbReference>
<dbReference type="PATRIC" id="fig|743966.3.peg.244"/>
<dbReference type="EMBL" id="CP007154">
    <property type="protein sequence ID" value="AHH45252.1"/>
    <property type="molecule type" value="Genomic_DNA"/>
</dbReference>
<accession>W5USZ0</accession>
<dbReference type="AlphaFoldDB" id="W5USZ0"/>
<reference evidence="1 2" key="1">
    <citation type="journal article" date="2014" name="Genome Announc.">
        <title>Complete Genome Sequence of Mycoplasma bovoculi Strain M165/69T (ATCC 29104).</title>
        <authorList>
            <person name="Calcutt M.J."/>
            <person name="Foecking M.F."/>
        </authorList>
    </citation>
    <scope>NUCLEOTIDE SEQUENCE [LARGE SCALE GENOMIC DNA]</scope>
    <source>
        <strain evidence="1">M165/69</strain>
    </source>
</reference>